<evidence type="ECO:0000256" key="1">
    <source>
        <dbReference type="SAM" id="MobiDB-lite"/>
    </source>
</evidence>
<organism evidence="4 5">
    <name type="scientific">Lentzea roselyniae</name>
    <dbReference type="NCBI Taxonomy" id="531940"/>
    <lineage>
        <taxon>Bacteria</taxon>
        <taxon>Bacillati</taxon>
        <taxon>Actinomycetota</taxon>
        <taxon>Actinomycetes</taxon>
        <taxon>Pseudonocardiales</taxon>
        <taxon>Pseudonocardiaceae</taxon>
        <taxon>Lentzea</taxon>
    </lineage>
</organism>
<dbReference type="PROSITE" id="PS51257">
    <property type="entry name" value="PROKAR_LIPOPROTEIN"/>
    <property type="match status" value="1"/>
</dbReference>
<accession>A0ABP7BK29</accession>
<feature type="domain" description="CBM2" evidence="3">
    <location>
        <begin position="194"/>
        <end position="304"/>
    </location>
</feature>
<name>A0ABP7BK29_9PSEU</name>
<dbReference type="RefSeq" id="WP_346133168.1">
    <property type="nucleotide sequence ID" value="NZ_BAABBE010000017.1"/>
</dbReference>
<evidence type="ECO:0000256" key="2">
    <source>
        <dbReference type="SAM" id="SignalP"/>
    </source>
</evidence>
<reference evidence="5" key="1">
    <citation type="journal article" date="2019" name="Int. J. Syst. Evol. Microbiol.">
        <title>The Global Catalogue of Microorganisms (GCM) 10K type strain sequencing project: providing services to taxonomists for standard genome sequencing and annotation.</title>
        <authorList>
            <consortium name="The Broad Institute Genomics Platform"/>
            <consortium name="The Broad Institute Genome Sequencing Center for Infectious Disease"/>
            <person name="Wu L."/>
            <person name="Ma J."/>
        </authorList>
    </citation>
    <scope>NUCLEOTIDE SEQUENCE [LARGE SCALE GENOMIC DNA]</scope>
    <source>
        <strain evidence="5">JCM 17494</strain>
    </source>
</reference>
<keyword evidence="5" id="KW-1185">Reference proteome</keyword>
<feature type="compositionally biased region" description="Pro residues" evidence="1">
    <location>
        <begin position="188"/>
        <end position="198"/>
    </location>
</feature>
<evidence type="ECO:0000259" key="3">
    <source>
        <dbReference type="PROSITE" id="PS51173"/>
    </source>
</evidence>
<feature type="compositionally biased region" description="Low complexity" evidence="1">
    <location>
        <begin position="173"/>
        <end position="187"/>
    </location>
</feature>
<feature type="compositionally biased region" description="Polar residues" evidence="1">
    <location>
        <begin position="158"/>
        <end position="172"/>
    </location>
</feature>
<dbReference type="InterPro" id="IPR035437">
    <property type="entry name" value="SNase_OB-fold_sf"/>
</dbReference>
<protein>
    <recommendedName>
        <fullName evidence="3">CBM2 domain-containing protein</fullName>
    </recommendedName>
</protein>
<evidence type="ECO:0000313" key="5">
    <source>
        <dbReference type="Proteomes" id="UP001500711"/>
    </source>
</evidence>
<dbReference type="EMBL" id="BAABBE010000017">
    <property type="protein sequence ID" value="GAA3663116.1"/>
    <property type="molecule type" value="Genomic_DNA"/>
</dbReference>
<keyword evidence="2" id="KW-0732">Signal</keyword>
<dbReference type="SUPFAM" id="SSF50199">
    <property type="entry name" value="Staphylococcal nuclease"/>
    <property type="match status" value="1"/>
</dbReference>
<evidence type="ECO:0000313" key="4">
    <source>
        <dbReference type="EMBL" id="GAA3663116.1"/>
    </source>
</evidence>
<dbReference type="SMART" id="SM00637">
    <property type="entry name" value="CBD_II"/>
    <property type="match status" value="1"/>
</dbReference>
<feature type="chain" id="PRO_5045984749" description="CBM2 domain-containing protein" evidence="2">
    <location>
        <begin position="20"/>
        <end position="304"/>
    </location>
</feature>
<comment type="caution">
    <text evidence="4">The sequence shown here is derived from an EMBL/GenBank/DDBJ whole genome shotgun (WGS) entry which is preliminary data.</text>
</comment>
<gene>
    <name evidence="4" type="ORF">GCM10022267_56680</name>
</gene>
<feature type="region of interest" description="Disordered" evidence="1">
    <location>
        <begin position="149"/>
        <end position="201"/>
    </location>
</feature>
<dbReference type="InterPro" id="IPR008965">
    <property type="entry name" value="CBM2/CBM3_carb-bd_dom_sf"/>
</dbReference>
<dbReference type="InterPro" id="IPR012291">
    <property type="entry name" value="CBM2_carb-bd_dom_sf"/>
</dbReference>
<dbReference type="Gene3D" id="2.60.40.290">
    <property type="match status" value="1"/>
</dbReference>
<sequence>MARSHLLVLLVLLTGACTADPAAPPPSSRSPQKPPTLINEVVPPQNVLTVVRDVIDGRTVELADGSRVRISLLAAPAACWSESALTFARTTLLARSVRFTGLTPGEVHMELEDGTDYAVLAVQQGALRPEGVDGGPLINAEAEASAAKRGLWGPPCNGSATSKPSPSQALTMPSSPATPSSPAAPTTTTPPPPPPPPARGCAVAYRITGQWNGGFQANVTVRNTGTKTANGWTLRWNFAAGESVREMWNASARQFGATVSAVNVGYNPQIAPGGSVQVGFNGNSRGPHSAPTAFTFNGEQCSVE</sequence>
<dbReference type="Gene3D" id="2.40.50.90">
    <property type="match status" value="1"/>
</dbReference>
<dbReference type="PROSITE" id="PS51173">
    <property type="entry name" value="CBM2"/>
    <property type="match status" value="1"/>
</dbReference>
<dbReference type="SUPFAM" id="SSF49384">
    <property type="entry name" value="Carbohydrate-binding domain"/>
    <property type="match status" value="1"/>
</dbReference>
<proteinExistence type="predicted"/>
<dbReference type="InterPro" id="IPR001919">
    <property type="entry name" value="CBD2"/>
</dbReference>
<dbReference type="Proteomes" id="UP001500711">
    <property type="component" value="Unassembled WGS sequence"/>
</dbReference>
<feature type="signal peptide" evidence="2">
    <location>
        <begin position="1"/>
        <end position="19"/>
    </location>
</feature>
<dbReference type="Pfam" id="PF00553">
    <property type="entry name" value="CBM_2"/>
    <property type="match status" value="1"/>
</dbReference>